<organism evidence="2 3">
    <name type="scientific">Amycolatopsis bartoniae</name>
    <dbReference type="NCBI Taxonomy" id="941986"/>
    <lineage>
        <taxon>Bacteria</taxon>
        <taxon>Bacillati</taxon>
        <taxon>Actinomycetota</taxon>
        <taxon>Actinomycetes</taxon>
        <taxon>Pseudonocardiales</taxon>
        <taxon>Pseudonocardiaceae</taxon>
        <taxon>Amycolatopsis</taxon>
    </lineage>
</organism>
<reference evidence="2" key="1">
    <citation type="journal article" date="2014" name="Int. J. Syst. Evol. Microbiol.">
        <title>Complete genome sequence of Corynebacterium casei LMG S-19264T (=DSM 44701T), isolated from a smear-ripened cheese.</title>
        <authorList>
            <consortium name="US DOE Joint Genome Institute (JGI-PGF)"/>
            <person name="Walter F."/>
            <person name="Albersmeier A."/>
            <person name="Kalinowski J."/>
            <person name="Ruckert C."/>
        </authorList>
    </citation>
    <scope>NUCLEOTIDE SEQUENCE</scope>
    <source>
        <strain evidence="2">CGMCC 4.7679</strain>
    </source>
</reference>
<protein>
    <submittedName>
        <fullName evidence="2">Uncharacterized protein</fullName>
    </submittedName>
</protein>
<name>A0A8H9IWQ8_9PSEU</name>
<accession>A0A8H9IWQ8</accession>
<reference evidence="2" key="2">
    <citation type="submission" date="2020-09" db="EMBL/GenBank/DDBJ databases">
        <authorList>
            <person name="Sun Q."/>
            <person name="Zhou Y."/>
        </authorList>
    </citation>
    <scope>NUCLEOTIDE SEQUENCE</scope>
    <source>
        <strain evidence="2">CGMCC 4.7679</strain>
    </source>
</reference>
<dbReference type="Proteomes" id="UP000658656">
    <property type="component" value="Unassembled WGS sequence"/>
</dbReference>
<dbReference type="EMBL" id="BNAV01000003">
    <property type="protein sequence ID" value="GHF53464.1"/>
    <property type="molecule type" value="Genomic_DNA"/>
</dbReference>
<feature type="transmembrane region" description="Helical" evidence="1">
    <location>
        <begin position="177"/>
        <end position="195"/>
    </location>
</feature>
<feature type="transmembrane region" description="Helical" evidence="1">
    <location>
        <begin position="416"/>
        <end position="437"/>
    </location>
</feature>
<evidence type="ECO:0000313" key="2">
    <source>
        <dbReference type="EMBL" id="GHF53464.1"/>
    </source>
</evidence>
<keyword evidence="1" id="KW-1133">Transmembrane helix</keyword>
<proteinExistence type="predicted"/>
<evidence type="ECO:0000256" key="1">
    <source>
        <dbReference type="SAM" id="Phobius"/>
    </source>
</evidence>
<keyword evidence="3" id="KW-1185">Reference proteome</keyword>
<sequence length="488" mass="50666">MRRIGLATAAALVAALGLALTLGLLGGTPRGAGDNGDGYRLYCGAGLVPETPSHQANWQGGVVLDFVRGAPCPDPQPSSAAVFVRAVAGGQGPFSLVELGWLYVLLVLLATLLAAWAVQEHGPRRLLFLVPPLVPLLEPDFARLFLSTFGEPAGLFGAYTLLCGVAVIAATRVEDGFARLSALVLVAAGGVVAGLAKVGFLPLFALAVLVCLLTGVRLGAGRWWSARIAGPALAALLVLEMLAPVRAALDWQERTYADVNAVNLVYSLGLAEFPGSAPSLRLPEAAQDGAGHAFYPDGPDELPGGDIVVSAPGWFQGQVRDMLLAHPAALARVVGIGLQATEGRGLSYLPDRPWTPESRPPVNSGAVSGDMGGDPVTFRAWLDDMVVPWWPSLLVLLGLAAGVAALVWRRVSALRYGAVAAVAALGALSIAAVAVAGDGYFEIAKHVWLAAYLLDVVALSLVLAVVPVVVRRFRTRPAPSRPALETVG</sequence>
<feature type="transmembrane region" description="Helical" evidence="1">
    <location>
        <begin position="201"/>
        <end position="220"/>
    </location>
</feature>
<comment type="caution">
    <text evidence="2">The sequence shown here is derived from an EMBL/GenBank/DDBJ whole genome shotgun (WGS) entry which is preliminary data.</text>
</comment>
<feature type="transmembrane region" description="Helical" evidence="1">
    <location>
        <begin position="232"/>
        <end position="249"/>
    </location>
</feature>
<keyword evidence="1" id="KW-0812">Transmembrane</keyword>
<feature type="transmembrane region" description="Helical" evidence="1">
    <location>
        <begin position="100"/>
        <end position="119"/>
    </location>
</feature>
<feature type="transmembrane region" description="Helical" evidence="1">
    <location>
        <begin position="389"/>
        <end position="409"/>
    </location>
</feature>
<dbReference type="AlphaFoldDB" id="A0A8H9IWQ8"/>
<gene>
    <name evidence="2" type="ORF">GCM10017566_28600</name>
</gene>
<feature type="transmembrane region" description="Helical" evidence="1">
    <location>
        <begin position="152"/>
        <end position="170"/>
    </location>
</feature>
<dbReference type="RefSeq" id="WP_145934002.1">
    <property type="nucleotide sequence ID" value="NZ_BNAV01000003.1"/>
</dbReference>
<dbReference type="OrthoDB" id="3601930at2"/>
<keyword evidence="1" id="KW-0472">Membrane</keyword>
<feature type="transmembrane region" description="Helical" evidence="1">
    <location>
        <begin position="449"/>
        <end position="470"/>
    </location>
</feature>
<evidence type="ECO:0000313" key="3">
    <source>
        <dbReference type="Proteomes" id="UP000658656"/>
    </source>
</evidence>